<evidence type="ECO:0000313" key="1">
    <source>
        <dbReference type="EMBL" id="MPN29635.1"/>
    </source>
</evidence>
<gene>
    <name evidence="1" type="ORF">SDC9_177088</name>
</gene>
<name>A0A645GSC0_9ZZZZ</name>
<proteinExistence type="predicted"/>
<accession>A0A645GSC0</accession>
<comment type="caution">
    <text evidence="1">The sequence shown here is derived from an EMBL/GenBank/DDBJ whole genome shotgun (WGS) entry which is preliminary data.</text>
</comment>
<organism evidence="1">
    <name type="scientific">bioreactor metagenome</name>
    <dbReference type="NCBI Taxonomy" id="1076179"/>
    <lineage>
        <taxon>unclassified sequences</taxon>
        <taxon>metagenomes</taxon>
        <taxon>ecological metagenomes</taxon>
    </lineage>
</organism>
<protein>
    <submittedName>
        <fullName evidence="1">Uncharacterized protein</fullName>
    </submittedName>
</protein>
<sequence>MGVSHVKGCAFPAHIQLEIDRLCAGGQDLPGPDHAIPLGWQNVRRQEEIPPRGESQSVLACFKAERGQAGRAPEQGTHPAFRGHLAQAEEETLVELRVVPAEVQTL</sequence>
<dbReference type="EMBL" id="VSSQ01080426">
    <property type="protein sequence ID" value="MPN29635.1"/>
    <property type="molecule type" value="Genomic_DNA"/>
</dbReference>
<dbReference type="AlphaFoldDB" id="A0A645GSC0"/>
<reference evidence="1" key="1">
    <citation type="submission" date="2019-08" db="EMBL/GenBank/DDBJ databases">
        <authorList>
            <person name="Kucharzyk K."/>
            <person name="Murdoch R.W."/>
            <person name="Higgins S."/>
            <person name="Loffler F."/>
        </authorList>
    </citation>
    <scope>NUCLEOTIDE SEQUENCE</scope>
</reference>